<keyword evidence="2" id="KW-1185">Reference proteome</keyword>
<reference evidence="1" key="1">
    <citation type="journal article" date="2021" name="New Phytol.">
        <title>Evolutionary innovations through gain and loss of genes in the ectomycorrhizal Boletales.</title>
        <authorList>
            <person name="Wu G."/>
            <person name="Miyauchi S."/>
            <person name="Morin E."/>
            <person name="Kuo A."/>
            <person name="Drula E."/>
            <person name="Varga T."/>
            <person name="Kohler A."/>
            <person name="Feng B."/>
            <person name="Cao Y."/>
            <person name="Lipzen A."/>
            <person name="Daum C."/>
            <person name="Hundley H."/>
            <person name="Pangilinan J."/>
            <person name="Johnson J."/>
            <person name="Barry K."/>
            <person name="LaButti K."/>
            <person name="Ng V."/>
            <person name="Ahrendt S."/>
            <person name="Min B."/>
            <person name="Choi I.G."/>
            <person name="Park H."/>
            <person name="Plett J.M."/>
            <person name="Magnuson J."/>
            <person name="Spatafora J.W."/>
            <person name="Nagy L.G."/>
            <person name="Henrissat B."/>
            <person name="Grigoriev I.V."/>
            <person name="Yang Z.L."/>
            <person name="Xu J."/>
            <person name="Martin F.M."/>
        </authorList>
    </citation>
    <scope>NUCLEOTIDE SEQUENCE</scope>
    <source>
        <strain evidence="1">KUC20120723A-06</strain>
    </source>
</reference>
<organism evidence="1 2">
    <name type="scientific">Leucogyrophana mollusca</name>
    <dbReference type="NCBI Taxonomy" id="85980"/>
    <lineage>
        <taxon>Eukaryota</taxon>
        <taxon>Fungi</taxon>
        <taxon>Dikarya</taxon>
        <taxon>Basidiomycota</taxon>
        <taxon>Agaricomycotina</taxon>
        <taxon>Agaricomycetes</taxon>
        <taxon>Agaricomycetidae</taxon>
        <taxon>Boletales</taxon>
        <taxon>Boletales incertae sedis</taxon>
        <taxon>Leucogyrophana</taxon>
    </lineage>
</organism>
<protein>
    <submittedName>
        <fullName evidence="1">Uncharacterized protein</fullName>
    </submittedName>
</protein>
<comment type="caution">
    <text evidence="1">The sequence shown here is derived from an EMBL/GenBank/DDBJ whole genome shotgun (WGS) entry which is preliminary data.</text>
</comment>
<evidence type="ECO:0000313" key="2">
    <source>
        <dbReference type="Proteomes" id="UP000790709"/>
    </source>
</evidence>
<name>A0ACB8BJN3_9AGAM</name>
<gene>
    <name evidence="1" type="ORF">BV22DRAFT_1046748</name>
</gene>
<sequence length="340" mass="37257">MRSKGLAGRRKICQEDPIVGHQSCKNLPGVRIGHLLIDQLFLATFLPIHFAATFDQSQLNYRGISGPNNSFGSVLLVIICQQSSPAVLILSHGHRTAFRFIDLAQLGSDGGNHAARDVTNLTIIEFRRPYKVGVKPTGRRSLWTSSRYRHPFSASMAVRAFLGSSSVTVDHAALGDTNMVISSPLLLSMRAGAAGAAIIYRAIIATCVSLTLPFCDPKDPYQSPNWALLCRGSRTRWRSRLTRAPVAYHLHRVTCNSADMQSSSNYLRIAGDPSPEPNRSTKFLAAARSTNSVVSPVLAACIVQALLFLENIPQLPFQRFFGKEPVKRLQPAHRAASRSL</sequence>
<dbReference type="EMBL" id="MU266401">
    <property type="protein sequence ID" value="KAH7925488.1"/>
    <property type="molecule type" value="Genomic_DNA"/>
</dbReference>
<proteinExistence type="predicted"/>
<evidence type="ECO:0000313" key="1">
    <source>
        <dbReference type="EMBL" id="KAH7925488.1"/>
    </source>
</evidence>
<accession>A0ACB8BJN3</accession>
<dbReference type="Proteomes" id="UP000790709">
    <property type="component" value="Unassembled WGS sequence"/>
</dbReference>